<feature type="compositionally biased region" description="Low complexity" evidence="7">
    <location>
        <begin position="103"/>
        <end position="121"/>
    </location>
</feature>
<keyword evidence="10" id="KW-1185">Reference proteome</keyword>
<keyword evidence="4" id="KW-0378">Hydrolase</keyword>
<dbReference type="EMBL" id="SRRM01000014">
    <property type="protein sequence ID" value="TKY87217.1"/>
    <property type="molecule type" value="Genomic_DNA"/>
</dbReference>
<protein>
    <recommendedName>
        <fullName evidence="8">Peptidase M48 domain-containing protein</fullName>
    </recommendedName>
</protein>
<dbReference type="PANTHER" id="PTHR22726">
    <property type="entry name" value="METALLOENDOPEPTIDASE OMA1"/>
    <property type="match status" value="1"/>
</dbReference>
<evidence type="ECO:0000256" key="7">
    <source>
        <dbReference type="SAM" id="MobiDB-lite"/>
    </source>
</evidence>
<dbReference type="KEGG" id="sgra:EX895_003894"/>
<dbReference type="Gene3D" id="3.30.2010.10">
    <property type="entry name" value="Metalloproteases ('zincins'), catalytic domain"/>
    <property type="match status" value="1"/>
</dbReference>
<dbReference type="InterPro" id="IPR001915">
    <property type="entry name" value="Peptidase_M48"/>
</dbReference>
<evidence type="ECO:0000256" key="3">
    <source>
        <dbReference type="ARBA" id="ARBA00022723"/>
    </source>
</evidence>
<evidence type="ECO:0000256" key="2">
    <source>
        <dbReference type="ARBA" id="ARBA00022670"/>
    </source>
</evidence>
<dbReference type="CDD" id="cd07331">
    <property type="entry name" value="M48C_Oma1_like"/>
    <property type="match status" value="1"/>
</dbReference>
<keyword evidence="6" id="KW-0482">Metalloprotease</keyword>
<dbReference type="PANTHER" id="PTHR22726:SF1">
    <property type="entry name" value="METALLOENDOPEPTIDASE OMA1, MITOCHONDRIAL"/>
    <property type="match status" value="1"/>
</dbReference>
<gene>
    <name evidence="9" type="ORF">EX895_003894</name>
</gene>
<dbReference type="GO" id="GO:0006515">
    <property type="term" value="P:protein quality control for misfolded or incompletely synthesized proteins"/>
    <property type="evidence" value="ECO:0007669"/>
    <property type="project" value="TreeGrafter"/>
</dbReference>
<evidence type="ECO:0000259" key="8">
    <source>
        <dbReference type="Pfam" id="PF01435"/>
    </source>
</evidence>
<feature type="domain" description="Peptidase M48" evidence="8">
    <location>
        <begin position="284"/>
        <end position="449"/>
    </location>
</feature>
<evidence type="ECO:0000313" key="10">
    <source>
        <dbReference type="Proteomes" id="UP000306050"/>
    </source>
</evidence>
<dbReference type="InterPro" id="IPR051156">
    <property type="entry name" value="Mito/Outer_Membr_Metalloprot"/>
</dbReference>
<reference evidence="9 10" key="1">
    <citation type="submission" date="2019-05" db="EMBL/GenBank/DDBJ databases">
        <title>Sporisorium graminicola CBS 10092 draft sequencing and annotation.</title>
        <authorList>
            <person name="Solano-Gonzalez S."/>
            <person name="Caddick M.X."/>
            <person name="Darby A."/>
        </authorList>
    </citation>
    <scope>NUCLEOTIDE SEQUENCE [LARGE SCALE GENOMIC DNA]</scope>
    <source>
        <strain evidence="9 10">CBS 10092</strain>
    </source>
</reference>
<feature type="region of interest" description="Disordered" evidence="7">
    <location>
        <begin position="22"/>
        <end position="86"/>
    </location>
</feature>
<dbReference type="GO" id="GO:0046872">
    <property type="term" value="F:metal ion binding"/>
    <property type="evidence" value="ECO:0007669"/>
    <property type="project" value="UniProtKB-KW"/>
</dbReference>
<comment type="caution">
    <text evidence="9">The sequence shown here is derived from an EMBL/GenBank/DDBJ whole genome shotgun (WGS) entry which is preliminary data.</text>
</comment>
<feature type="region of interest" description="Disordered" evidence="7">
    <location>
        <begin position="103"/>
        <end position="140"/>
    </location>
</feature>
<name>A0A4U7KT44_9BASI</name>
<dbReference type="GO" id="GO:0005743">
    <property type="term" value="C:mitochondrial inner membrane"/>
    <property type="evidence" value="ECO:0007669"/>
    <property type="project" value="TreeGrafter"/>
</dbReference>
<dbReference type="GO" id="GO:0034982">
    <property type="term" value="P:mitochondrial protein processing"/>
    <property type="evidence" value="ECO:0007669"/>
    <property type="project" value="TreeGrafter"/>
</dbReference>
<feature type="compositionally biased region" description="Polar residues" evidence="7">
    <location>
        <begin position="64"/>
        <end position="84"/>
    </location>
</feature>
<feature type="compositionally biased region" description="Low complexity" evidence="7">
    <location>
        <begin position="25"/>
        <end position="47"/>
    </location>
</feature>
<evidence type="ECO:0000256" key="4">
    <source>
        <dbReference type="ARBA" id="ARBA00022801"/>
    </source>
</evidence>
<dbReference type="AlphaFoldDB" id="A0A4U7KT44"/>
<dbReference type="RefSeq" id="XP_029739202.1">
    <property type="nucleotide sequence ID" value="XM_029884492.1"/>
</dbReference>
<sequence>MLASFRATQGLRGAIESLTRQATCSARSSRTTSSALSPPSSRLLHSTAIRTVSYRRFNDGDKQPLQSSRNQWPSAPQSQSSGREQLSADVLRKQLEDQLFRRVGQVGQSQSRSRQPVQYQRFGGGGSSGGGGGRGGRGSLFSSRPPTLVLVALGGAGIYYVVHLEQVPETGRWRFIDVSAQQEHEMGQETFRQTLAEYRDRILPASHPYSKQVRAVASRIVAALDKAVDDRNQPHHTKGDPFLTHHSHGEQGGISYGSNASLGNNGNGDSASWFGGASSAAPQQAATKWEVFVIDDPKQKNAFVLPGGKIFVFTGIMPVCQNADGLATVLGHEVAHQVARHSAEKMSGYKVLLFGTFLLDAFGLDIGLSRAALTLLLSLPNSRKTELEADYLGLRIMSRACFDPREASRLWTRMSESEGGSGGGVLSSAQAILSTHPVSSQRIKNMEKWLPEALETRQASDCPAPEQISGFRSAAASARQTFSPF</sequence>
<evidence type="ECO:0000256" key="1">
    <source>
        <dbReference type="ARBA" id="ARBA00001947"/>
    </source>
</evidence>
<dbReference type="Pfam" id="PF01435">
    <property type="entry name" value="Peptidase_M48"/>
    <property type="match status" value="1"/>
</dbReference>
<evidence type="ECO:0000256" key="6">
    <source>
        <dbReference type="ARBA" id="ARBA00023049"/>
    </source>
</evidence>
<keyword evidence="3" id="KW-0479">Metal-binding</keyword>
<evidence type="ECO:0000256" key="5">
    <source>
        <dbReference type="ARBA" id="ARBA00022833"/>
    </source>
</evidence>
<evidence type="ECO:0000313" key="9">
    <source>
        <dbReference type="EMBL" id="TKY87217.1"/>
    </source>
</evidence>
<keyword evidence="5" id="KW-0862">Zinc</keyword>
<dbReference type="GeneID" id="40726789"/>
<dbReference type="OrthoDB" id="7464992at2759"/>
<organism evidence="9 10">
    <name type="scientific">Sporisorium graminicola</name>
    <dbReference type="NCBI Taxonomy" id="280036"/>
    <lineage>
        <taxon>Eukaryota</taxon>
        <taxon>Fungi</taxon>
        <taxon>Dikarya</taxon>
        <taxon>Basidiomycota</taxon>
        <taxon>Ustilaginomycotina</taxon>
        <taxon>Ustilaginomycetes</taxon>
        <taxon>Ustilaginales</taxon>
        <taxon>Ustilaginaceae</taxon>
        <taxon>Sporisorium</taxon>
    </lineage>
</organism>
<accession>A0A4U7KT44</accession>
<feature type="compositionally biased region" description="Gly residues" evidence="7">
    <location>
        <begin position="122"/>
        <end position="138"/>
    </location>
</feature>
<comment type="cofactor">
    <cofactor evidence="1">
        <name>Zn(2+)</name>
        <dbReference type="ChEBI" id="CHEBI:29105"/>
    </cofactor>
</comment>
<proteinExistence type="predicted"/>
<dbReference type="Proteomes" id="UP000306050">
    <property type="component" value="Chromosome SGRAM_22"/>
</dbReference>
<keyword evidence="2" id="KW-0645">Protease</keyword>
<dbReference type="GO" id="GO:0004222">
    <property type="term" value="F:metalloendopeptidase activity"/>
    <property type="evidence" value="ECO:0007669"/>
    <property type="project" value="InterPro"/>
</dbReference>
<feature type="region of interest" description="Disordered" evidence="7">
    <location>
        <begin position="231"/>
        <end position="257"/>
    </location>
</feature>